<dbReference type="CDD" id="cd16917">
    <property type="entry name" value="HATPase_UhpB-NarQ-NarX-like"/>
    <property type="match status" value="1"/>
</dbReference>
<dbReference type="GO" id="GO:0000155">
    <property type="term" value="F:phosphorelay sensor kinase activity"/>
    <property type="evidence" value="ECO:0007669"/>
    <property type="project" value="InterPro"/>
</dbReference>
<dbReference type="Pfam" id="PF07730">
    <property type="entry name" value="HisKA_3"/>
    <property type="match status" value="1"/>
</dbReference>
<feature type="transmembrane region" description="Helical" evidence="8">
    <location>
        <begin position="9"/>
        <end position="30"/>
    </location>
</feature>
<keyword evidence="8" id="KW-0472">Membrane</keyword>
<evidence type="ECO:0000256" key="4">
    <source>
        <dbReference type="ARBA" id="ARBA00022741"/>
    </source>
</evidence>
<protein>
    <recommendedName>
        <fullName evidence="2">histidine kinase</fullName>
        <ecNumber evidence="2">2.7.13.3</ecNumber>
    </recommendedName>
</protein>
<keyword evidence="3" id="KW-0808">Transferase</keyword>
<keyword evidence="11" id="KW-1185">Reference proteome</keyword>
<feature type="transmembrane region" description="Helical" evidence="8">
    <location>
        <begin position="343"/>
        <end position="364"/>
    </location>
</feature>
<organism evidence="10 11">
    <name type="scientific">Pontibacillus halophilus JSM 076056 = DSM 19796</name>
    <dbReference type="NCBI Taxonomy" id="1385510"/>
    <lineage>
        <taxon>Bacteria</taxon>
        <taxon>Bacillati</taxon>
        <taxon>Bacillota</taxon>
        <taxon>Bacilli</taxon>
        <taxon>Bacillales</taxon>
        <taxon>Bacillaceae</taxon>
        <taxon>Pontibacillus</taxon>
    </lineage>
</organism>
<dbReference type="InterPro" id="IPR003594">
    <property type="entry name" value="HATPase_dom"/>
</dbReference>
<keyword evidence="8" id="KW-0812">Transmembrane</keyword>
<dbReference type="Gene3D" id="3.30.565.10">
    <property type="entry name" value="Histidine kinase-like ATPase, C-terminal domain"/>
    <property type="match status" value="1"/>
</dbReference>
<dbReference type="GO" id="GO:0016020">
    <property type="term" value="C:membrane"/>
    <property type="evidence" value="ECO:0007669"/>
    <property type="project" value="InterPro"/>
</dbReference>
<dbReference type="PANTHER" id="PTHR24421:SF60">
    <property type="entry name" value="SENSOR HISTIDINE KINASE COMP"/>
    <property type="match status" value="1"/>
</dbReference>
<feature type="transmembrane region" description="Helical" evidence="8">
    <location>
        <begin position="306"/>
        <end position="327"/>
    </location>
</feature>
<feature type="transmembrane region" description="Helical" evidence="8">
    <location>
        <begin position="211"/>
        <end position="240"/>
    </location>
</feature>
<keyword evidence="7" id="KW-0902">Two-component regulatory system</keyword>
<reference evidence="10 11" key="1">
    <citation type="submission" date="2013-08" db="EMBL/GenBank/DDBJ databases">
        <authorList>
            <person name="Huang J."/>
            <person name="Wang G."/>
        </authorList>
    </citation>
    <scope>NUCLEOTIDE SEQUENCE [LARGE SCALE GENOMIC DNA]</scope>
    <source>
        <strain evidence="10 11">JSM 076056</strain>
    </source>
</reference>
<keyword evidence="8" id="KW-1133">Transmembrane helix</keyword>
<dbReference type="EMBL" id="AVPE01000011">
    <property type="protein sequence ID" value="KGX91172.1"/>
    <property type="molecule type" value="Genomic_DNA"/>
</dbReference>
<feature type="transmembrane region" description="Helical" evidence="8">
    <location>
        <begin position="118"/>
        <end position="141"/>
    </location>
</feature>
<evidence type="ECO:0000256" key="1">
    <source>
        <dbReference type="ARBA" id="ARBA00000085"/>
    </source>
</evidence>
<keyword evidence="5" id="KW-0418">Kinase</keyword>
<dbReference type="InterPro" id="IPR036034">
    <property type="entry name" value="PDZ_sf"/>
</dbReference>
<gene>
    <name evidence="10" type="ORF">N781_05200</name>
</gene>
<feature type="transmembrane region" description="Helical" evidence="8">
    <location>
        <begin position="178"/>
        <end position="199"/>
    </location>
</feature>
<dbReference type="InterPro" id="IPR050482">
    <property type="entry name" value="Sensor_HK_TwoCompSys"/>
</dbReference>
<dbReference type="STRING" id="1385510.GCA_000425205_02617"/>
<dbReference type="Pfam" id="PF02518">
    <property type="entry name" value="HATPase_c"/>
    <property type="match status" value="1"/>
</dbReference>
<evidence type="ECO:0000313" key="10">
    <source>
        <dbReference type="EMBL" id="KGX91172.1"/>
    </source>
</evidence>
<feature type="transmembrane region" description="Helical" evidence="8">
    <location>
        <begin position="279"/>
        <end position="300"/>
    </location>
</feature>
<comment type="caution">
    <text evidence="10">The sequence shown here is derived from an EMBL/GenBank/DDBJ whole genome shotgun (WGS) entry which is preliminary data.</text>
</comment>
<feature type="transmembrane region" description="Helical" evidence="8">
    <location>
        <begin position="370"/>
        <end position="387"/>
    </location>
</feature>
<evidence type="ECO:0000256" key="5">
    <source>
        <dbReference type="ARBA" id="ARBA00022777"/>
    </source>
</evidence>
<dbReference type="AlphaFoldDB" id="A0A0A5I5R6"/>
<dbReference type="InterPro" id="IPR036890">
    <property type="entry name" value="HATPase_C_sf"/>
</dbReference>
<keyword evidence="4" id="KW-0547">Nucleotide-binding</keyword>
<sequence>MLRIQERGWLALLMSMLAIGLVSYLSFIIINEPYAGMNVERVDGEQKWIIEDVEGVGWTSGYDIRPGDALVQINGEPVTSFRSIKKFGVVGDLEEIVLERNGEFQTFTYAGGVDASTLLYHLVIPVFVFVLLFAFSLFLYIRKKDDRTALILIGFLMAVAFCYLSAGASARTDSLSRFINGLSLFMVPVSFLHFLYSYFQQFQITILKKKPVVLLYSVNALIILADSIAIFVPMGMYYSILRNTQLILFSAEIALCLVILVVHYIRFRDTIHKPAFQNMMFGLAVSFVPFVALTALPNIFLGVGVVPAPITAASLIFLPVFFMYLVVNNRLFDIDFITSRLRYYSIISFVLTSIVVGVLILVGQFTLIEWVRITVLIYLLMGLFFYLEEKWNVRPRLYGDKANFQISLDRFTRDLSSILRRDELDDRLVEEVRNGMPSHGVAILELNKSHSELRLESGDEGYPGEMIRSHLLNKGAGHKALDYFRVGNGLAFIMVEQSDSIYVLWVDEKVNHTTFNKDEIRWLKTMVHYASIVYENFRLIEGVTEEFEQSIYQNSETPFWMLRLLFNLAEKERARLSSDLHDSALQEQLVWYRKVENLLEEDITPEMRSELEEVRDGLEEVVDQIRETCTFLRPPFLKETGVVEALVSLMDYYRKRVLFKVEFDAREFRIELEHEQSLAVYRIVQELLNNAFKHSEASVVEFDLKNDGDMVTLNYRDDGVGLKKGSIQSKSMGLAGIRQRVKSLRGDVEFFSSEDGGFELAIVLKATGMKTRDYFNVI</sequence>
<dbReference type="RefSeq" id="WP_026800939.1">
    <property type="nucleotide sequence ID" value="NZ_AULI01000011.1"/>
</dbReference>
<dbReference type="EC" id="2.7.13.3" evidence="2"/>
<evidence type="ECO:0000259" key="9">
    <source>
        <dbReference type="PROSITE" id="PS50109"/>
    </source>
</evidence>
<feature type="transmembrane region" description="Helical" evidence="8">
    <location>
        <begin position="246"/>
        <end position="267"/>
    </location>
</feature>
<proteinExistence type="predicted"/>
<feature type="domain" description="Histidine kinase" evidence="9">
    <location>
        <begin position="680"/>
        <end position="768"/>
    </location>
</feature>
<evidence type="ECO:0000256" key="8">
    <source>
        <dbReference type="SAM" id="Phobius"/>
    </source>
</evidence>
<feature type="transmembrane region" description="Helical" evidence="8">
    <location>
        <begin position="148"/>
        <end position="166"/>
    </location>
</feature>
<evidence type="ECO:0000256" key="7">
    <source>
        <dbReference type="ARBA" id="ARBA00023012"/>
    </source>
</evidence>
<name>A0A0A5I5R6_9BACI</name>
<evidence type="ECO:0000256" key="3">
    <source>
        <dbReference type="ARBA" id="ARBA00022679"/>
    </source>
</evidence>
<dbReference type="SMART" id="SM00387">
    <property type="entry name" value="HATPase_c"/>
    <property type="match status" value="1"/>
</dbReference>
<dbReference type="Proteomes" id="UP000030528">
    <property type="component" value="Unassembled WGS sequence"/>
</dbReference>
<dbReference type="OrthoDB" id="9781904at2"/>
<dbReference type="PANTHER" id="PTHR24421">
    <property type="entry name" value="NITRATE/NITRITE SENSOR PROTEIN NARX-RELATED"/>
    <property type="match status" value="1"/>
</dbReference>
<dbReference type="InterPro" id="IPR011712">
    <property type="entry name" value="Sig_transdc_His_kin_sub3_dim/P"/>
</dbReference>
<evidence type="ECO:0000256" key="6">
    <source>
        <dbReference type="ARBA" id="ARBA00022840"/>
    </source>
</evidence>
<evidence type="ECO:0000313" key="11">
    <source>
        <dbReference type="Proteomes" id="UP000030528"/>
    </source>
</evidence>
<dbReference type="eggNOG" id="COG4585">
    <property type="taxonomic scope" value="Bacteria"/>
</dbReference>
<keyword evidence="6" id="KW-0067">ATP-binding</keyword>
<dbReference type="InterPro" id="IPR005467">
    <property type="entry name" value="His_kinase_dom"/>
</dbReference>
<comment type="catalytic activity">
    <reaction evidence="1">
        <text>ATP + protein L-histidine = ADP + protein N-phospho-L-histidine.</text>
        <dbReference type="EC" id="2.7.13.3"/>
    </reaction>
</comment>
<dbReference type="SUPFAM" id="SSF55874">
    <property type="entry name" value="ATPase domain of HSP90 chaperone/DNA topoisomerase II/histidine kinase"/>
    <property type="match status" value="1"/>
</dbReference>
<evidence type="ECO:0000256" key="2">
    <source>
        <dbReference type="ARBA" id="ARBA00012438"/>
    </source>
</evidence>
<accession>A0A0A5I5R6</accession>
<dbReference type="PROSITE" id="PS50109">
    <property type="entry name" value="HIS_KIN"/>
    <property type="match status" value="1"/>
</dbReference>
<dbReference type="SUPFAM" id="SSF50156">
    <property type="entry name" value="PDZ domain-like"/>
    <property type="match status" value="1"/>
</dbReference>
<dbReference type="SUPFAM" id="SSF55781">
    <property type="entry name" value="GAF domain-like"/>
    <property type="match status" value="1"/>
</dbReference>
<dbReference type="GO" id="GO:0005524">
    <property type="term" value="F:ATP binding"/>
    <property type="evidence" value="ECO:0007669"/>
    <property type="project" value="UniProtKB-KW"/>
</dbReference>
<dbReference type="GO" id="GO:0046983">
    <property type="term" value="F:protein dimerization activity"/>
    <property type="evidence" value="ECO:0007669"/>
    <property type="project" value="InterPro"/>
</dbReference>